<sequence length="90" mass="10159">MDCLVFVNLLVRLEDDLDRIPRSRSIVAQNHPEATLDVYRTAPDFMAGYFRLAAGVQSTRYRQPIAPQSPITCEIITLQVNGPKRNPCTI</sequence>
<dbReference type="Proteomes" id="UP000316304">
    <property type="component" value="Unassembled WGS sequence"/>
</dbReference>
<evidence type="ECO:0000313" key="1">
    <source>
        <dbReference type="EMBL" id="TWU17805.1"/>
    </source>
</evidence>
<keyword evidence="2" id="KW-1185">Reference proteome</keyword>
<name>A0A5C6C0W3_9BACT</name>
<evidence type="ECO:0000313" key="2">
    <source>
        <dbReference type="Proteomes" id="UP000316304"/>
    </source>
</evidence>
<accession>A0A5C6C0W3</accession>
<reference evidence="1 2" key="1">
    <citation type="submission" date="2019-02" db="EMBL/GenBank/DDBJ databases">
        <title>Deep-cultivation of Planctomycetes and their phenomic and genomic characterization uncovers novel biology.</title>
        <authorList>
            <person name="Wiegand S."/>
            <person name="Jogler M."/>
            <person name="Boedeker C."/>
            <person name="Pinto D."/>
            <person name="Vollmers J."/>
            <person name="Rivas-Marin E."/>
            <person name="Kohn T."/>
            <person name="Peeters S.H."/>
            <person name="Heuer A."/>
            <person name="Rast P."/>
            <person name="Oberbeckmann S."/>
            <person name="Bunk B."/>
            <person name="Jeske O."/>
            <person name="Meyerdierks A."/>
            <person name="Storesund J.E."/>
            <person name="Kallscheuer N."/>
            <person name="Luecker S."/>
            <person name="Lage O.M."/>
            <person name="Pohl T."/>
            <person name="Merkel B.J."/>
            <person name="Hornburger P."/>
            <person name="Mueller R.-W."/>
            <person name="Bruemmer F."/>
            <person name="Labrenz M."/>
            <person name="Spormann A.M."/>
            <person name="Op Den Camp H."/>
            <person name="Overmann J."/>
            <person name="Amann R."/>
            <person name="Jetten M.S.M."/>
            <person name="Mascher T."/>
            <person name="Medema M.H."/>
            <person name="Devos D.P."/>
            <person name="Kaster A.-K."/>
            <person name="Ovreas L."/>
            <person name="Rohde M."/>
            <person name="Galperin M.Y."/>
            <person name="Jogler C."/>
        </authorList>
    </citation>
    <scope>NUCLEOTIDE SEQUENCE [LARGE SCALE GENOMIC DNA]</scope>
    <source>
        <strain evidence="1 2">Pla52o</strain>
    </source>
</reference>
<dbReference type="AlphaFoldDB" id="A0A5C6C0W3"/>
<comment type="caution">
    <text evidence="1">The sequence shown here is derived from an EMBL/GenBank/DDBJ whole genome shotgun (WGS) entry which is preliminary data.</text>
</comment>
<dbReference type="EMBL" id="SJPT01000010">
    <property type="protein sequence ID" value="TWU17805.1"/>
    <property type="molecule type" value="Genomic_DNA"/>
</dbReference>
<protein>
    <submittedName>
        <fullName evidence="1">Uncharacterized protein</fullName>
    </submittedName>
</protein>
<organism evidence="1 2">
    <name type="scientific">Novipirellula galeiformis</name>
    <dbReference type="NCBI Taxonomy" id="2528004"/>
    <lineage>
        <taxon>Bacteria</taxon>
        <taxon>Pseudomonadati</taxon>
        <taxon>Planctomycetota</taxon>
        <taxon>Planctomycetia</taxon>
        <taxon>Pirellulales</taxon>
        <taxon>Pirellulaceae</taxon>
        <taxon>Novipirellula</taxon>
    </lineage>
</organism>
<gene>
    <name evidence="1" type="ORF">Pla52o_50200</name>
</gene>
<proteinExistence type="predicted"/>